<name>A0A0E0B9A5_9ORYZ</name>
<dbReference type="EnsemblPlants" id="OGLUM10G06540.2">
    <property type="protein sequence ID" value="OGLUM10G06540.2"/>
    <property type="gene ID" value="OGLUM10G06540"/>
</dbReference>
<dbReference type="AlphaFoldDB" id="A0A0E0B9A5"/>
<reference evidence="1" key="1">
    <citation type="submission" date="2015-04" db="UniProtKB">
        <authorList>
            <consortium name="EnsemblPlants"/>
        </authorList>
    </citation>
    <scope>IDENTIFICATION</scope>
</reference>
<sequence length="179" mass="19879">MVVVVSIFSIVRCMRKEEAAVRATCQEIAVMDIDLRTRPVADPSSFTPMKRFPDQSTHVSQVLTEVSQIQHQPSPRSRVDCGGRGSAAWQMEWREESQRSAPFSEPAGTRPPNKMFDCRLGPNKTSTVVGTCAIVGYDLSSADPIGAATSSFFICTINMYVYPRVFVNMKCSCNLFLAW</sequence>
<evidence type="ECO:0000313" key="1">
    <source>
        <dbReference type="EnsemblPlants" id="OGLUM10G06540.2"/>
    </source>
</evidence>
<reference evidence="1" key="2">
    <citation type="submission" date="2018-05" db="EMBL/GenBank/DDBJ databases">
        <title>OgluRS3 (Oryza glumaepatula Reference Sequence Version 3).</title>
        <authorList>
            <person name="Zhang J."/>
            <person name="Kudrna D."/>
            <person name="Lee S."/>
            <person name="Talag J."/>
            <person name="Welchert J."/>
            <person name="Wing R.A."/>
        </authorList>
    </citation>
    <scope>NUCLEOTIDE SEQUENCE [LARGE SCALE GENOMIC DNA]</scope>
</reference>
<dbReference type="Proteomes" id="UP000026961">
    <property type="component" value="Chromosome 10"/>
</dbReference>
<organism evidence="1">
    <name type="scientific">Oryza glumipatula</name>
    <dbReference type="NCBI Taxonomy" id="40148"/>
    <lineage>
        <taxon>Eukaryota</taxon>
        <taxon>Viridiplantae</taxon>
        <taxon>Streptophyta</taxon>
        <taxon>Embryophyta</taxon>
        <taxon>Tracheophyta</taxon>
        <taxon>Spermatophyta</taxon>
        <taxon>Magnoliopsida</taxon>
        <taxon>Liliopsida</taxon>
        <taxon>Poales</taxon>
        <taxon>Poaceae</taxon>
        <taxon>BOP clade</taxon>
        <taxon>Oryzoideae</taxon>
        <taxon>Oryzeae</taxon>
        <taxon>Oryzinae</taxon>
        <taxon>Oryza</taxon>
    </lineage>
</organism>
<evidence type="ECO:0000313" key="2">
    <source>
        <dbReference type="Proteomes" id="UP000026961"/>
    </source>
</evidence>
<keyword evidence="2" id="KW-1185">Reference proteome</keyword>
<proteinExistence type="predicted"/>
<accession>A0A0E0B9A5</accession>
<dbReference type="HOGENOM" id="CLU_128980_0_0_1"/>
<dbReference type="Gramene" id="OGLUM10G06540.2">
    <property type="protein sequence ID" value="OGLUM10G06540.2"/>
    <property type="gene ID" value="OGLUM10G06540"/>
</dbReference>
<protein>
    <submittedName>
        <fullName evidence="1">Uncharacterized protein</fullName>
    </submittedName>
</protein>